<dbReference type="InterPro" id="IPR019557">
    <property type="entry name" value="AminoTfrase-like_pln_mobile"/>
</dbReference>
<evidence type="ECO:0000259" key="6">
    <source>
        <dbReference type="SMART" id="SM01072"/>
    </source>
</evidence>
<dbReference type="SMART" id="SM01073">
    <property type="entry name" value="CDC48_N"/>
    <property type="match status" value="1"/>
</dbReference>
<dbReference type="InterPro" id="IPR029067">
    <property type="entry name" value="CDC48_domain_2-like_sf"/>
</dbReference>
<dbReference type="InterPro" id="IPR009010">
    <property type="entry name" value="Asp_de-COase-like_dom_sf"/>
</dbReference>
<dbReference type="Proteomes" id="UP000594261">
    <property type="component" value="Chromosome 5"/>
</dbReference>
<dbReference type="GO" id="GO:0030970">
    <property type="term" value="P:retrograde protein transport, ER to cytosol"/>
    <property type="evidence" value="ECO:0007669"/>
    <property type="project" value="TreeGrafter"/>
</dbReference>
<dbReference type="Gene3D" id="2.40.40.20">
    <property type="match status" value="1"/>
</dbReference>
<feature type="compositionally biased region" description="Low complexity" evidence="4">
    <location>
        <begin position="528"/>
        <end position="557"/>
    </location>
</feature>
<dbReference type="PROSITE" id="PS00674">
    <property type="entry name" value="AAA"/>
    <property type="match status" value="1"/>
</dbReference>
<dbReference type="Pfam" id="PF00004">
    <property type="entry name" value="AAA"/>
    <property type="match status" value="2"/>
</dbReference>
<dbReference type="InterPro" id="IPR050168">
    <property type="entry name" value="AAA_ATPase_domain"/>
</dbReference>
<dbReference type="GO" id="GO:0005829">
    <property type="term" value="C:cytosol"/>
    <property type="evidence" value="ECO:0007669"/>
    <property type="project" value="TreeGrafter"/>
</dbReference>
<dbReference type="EnsemblPlants" id="QL05p078397:mrna">
    <property type="protein sequence ID" value="QL05p078397:mrna"/>
    <property type="gene ID" value="QL05p078397"/>
</dbReference>
<dbReference type="GO" id="GO:0051228">
    <property type="term" value="P:mitotic spindle disassembly"/>
    <property type="evidence" value="ECO:0007669"/>
    <property type="project" value="TreeGrafter"/>
</dbReference>
<sequence length="1300" mass="143895">MPSFAVQSVLKVVIAHMAAANAGRIDYTQPGPIDDSVLTQQATHRSEAIWNGRDPGSITCHSRSSEFSKQPPMVDNRVRNIITTVGLEGLLWVPGREIDNGLITALVERWRPETHTFHMPYGEVTITLQDVEVLLGLPVDGDAITGSTQKTWVNVCRDFLGFQPVTQNNHKQLDGQRILINRLLEEVANPLPPDAEEDQLHKYAQCYILALLGDTIFMDKSGDRVHLMASEDTSQIGGCLLLLQYWAWARFPYLCPTVERGPPVGAYGPPVRGPLSLKWLWVPNKKNRPAHIFRDRYREQLASMLPDQVVWQPYEAHFDDLPPWCVAGRAVWTATVPLVCFHLVEKHTPDRVVRQFGMIQEIPRAVNTDRVLHGIDLRGKIGVNWMQKHAAHILEWGYRFDRRCEAVLGDMPPEHEYHDWFKRVTRRFIDRPGAVVTLLIEGYVRLLRRHPVGTEDHNDITEVLTAVQAMTRVQPPIPEALIEEAAMPTGPSTSTAPAGCQSRPPVATPQLLPTPDPSASTPHASANPTIPSSTPHPSPTVTIPSPNPYSAPTATIPSPSPHPAPTPTIPSPNPHLAPTPTIPSPAHHPSPCPTIPPPTPLPCSGCDVRPPTPQSFLQLSPIPSFDLGTPPDMQQEPPSHSSFSTPSSAIDPPHVQAEQPVGLPTAAEGRPKRISKAPPCGTGGHKHGHNVGPEASDEGHARPLPHYTRRRKIQKRKSNKKDYSTAILERKKSPNRLVVDEAVTDDNSVVSMHPNTMEKLQFFRGDTVLLKGKKRRDTVCIVLADEQCEEPKIRMNKVVRSNLRVRLGDVISIHQCPDVKYGKRVHILPIDDTIEGVSGNLFDVFLKPYFLESYRPVRKGDLFLVRGGMRSVEFKVIETDPGEYCVVAPDTEIFCEGDPIKREDEERLNEVGYDDVGGVRKQMAQIRELVELPLRHPQLFKSIGVKPPKGILLYGPPGSGKTLIARAIANETGAFFFLINGPEIMSKLAGESESNLRKAFEEAEKNAPSIIFIDEIDSIAPKREKTNGEVERRIVSQLLTLMDGLKSRAHVIVMGATNRPNSIDPALRRFGRFDREIDIGVPDEVGRLEVLRIHTKNMKLADDVDLERVSKDTHGYVGADLAALCTEAALQCIREKMDVIDLEDETIDAEVLNSMAVTNEHFQSALGTSNPSALRETVVEVPNVSWEDVGGLDNVKRELQETVQYPVEHPEKFEKFGMSPSKGVLFYGPPGCGKTLLAKVIANECQAVASAVNAKPNSCGTLSTGAAPSNLEIQERNSPMIMSNYWKYPPNGPSLEIVWK</sequence>
<dbReference type="FunFam" id="3.40.50.300:FF:000012">
    <property type="entry name" value="Transitional endoplasmic reticulum ATPase"/>
    <property type="match status" value="1"/>
</dbReference>
<dbReference type="SUPFAM" id="SSF52540">
    <property type="entry name" value="P-loop containing nucleoside triphosphate hydrolases"/>
    <property type="match status" value="2"/>
</dbReference>
<dbReference type="FunFam" id="1.10.8.60:FF:000004">
    <property type="entry name" value="Cell division control 48"/>
    <property type="match status" value="1"/>
</dbReference>
<dbReference type="InterPro" id="IPR003959">
    <property type="entry name" value="ATPase_AAA_core"/>
</dbReference>
<feature type="compositionally biased region" description="Pro residues" evidence="4">
    <location>
        <begin position="558"/>
        <end position="601"/>
    </location>
</feature>
<feature type="domain" description="AAA+ ATPase" evidence="5">
    <location>
        <begin position="947"/>
        <end position="1083"/>
    </location>
</feature>
<dbReference type="Pfam" id="PF02359">
    <property type="entry name" value="CDC48_N"/>
    <property type="match status" value="1"/>
</dbReference>
<organism evidence="8 9">
    <name type="scientific">Quercus lobata</name>
    <name type="common">Valley oak</name>
    <dbReference type="NCBI Taxonomy" id="97700"/>
    <lineage>
        <taxon>Eukaryota</taxon>
        <taxon>Viridiplantae</taxon>
        <taxon>Streptophyta</taxon>
        <taxon>Embryophyta</taxon>
        <taxon>Tracheophyta</taxon>
        <taxon>Spermatophyta</taxon>
        <taxon>Magnoliopsida</taxon>
        <taxon>eudicotyledons</taxon>
        <taxon>Gunneridae</taxon>
        <taxon>Pentapetalae</taxon>
        <taxon>rosids</taxon>
        <taxon>fabids</taxon>
        <taxon>Fagales</taxon>
        <taxon>Fagaceae</taxon>
        <taxon>Quercus</taxon>
    </lineage>
</organism>
<protein>
    <submittedName>
        <fullName evidence="8">Uncharacterized protein</fullName>
    </submittedName>
</protein>
<dbReference type="GO" id="GO:0097352">
    <property type="term" value="P:autophagosome maturation"/>
    <property type="evidence" value="ECO:0007669"/>
    <property type="project" value="TreeGrafter"/>
</dbReference>
<dbReference type="SUPFAM" id="SSF54585">
    <property type="entry name" value="Cdc48 domain 2-like"/>
    <property type="match status" value="1"/>
</dbReference>
<evidence type="ECO:0000256" key="2">
    <source>
        <dbReference type="ARBA" id="ARBA00022840"/>
    </source>
</evidence>
<proteinExistence type="predicted"/>
<dbReference type="Pfam" id="PF10536">
    <property type="entry name" value="PMD"/>
    <property type="match status" value="2"/>
</dbReference>
<feature type="domain" description="CDC48 N-terminal subdomain" evidence="7">
    <location>
        <begin position="736"/>
        <end position="819"/>
    </location>
</feature>
<dbReference type="CDD" id="cd19519">
    <property type="entry name" value="RecA-like_CDC48_r1-like"/>
    <property type="match status" value="1"/>
</dbReference>
<keyword evidence="9" id="KW-1185">Reference proteome</keyword>
<feature type="region of interest" description="Disordered" evidence="4">
    <location>
        <begin position="50"/>
        <end position="70"/>
    </location>
</feature>
<dbReference type="InParanoid" id="A0A7N2LUV4"/>
<evidence type="ECO:0000256" key="3">
    <source>
        <dbReference type="ARBA" id="ARBA00023306"/>
    </source>
</evidence>
<dbReference type="Pfam" id="PF02933">
    <property type="entry name" value="CDC48_2"/>
    <property type="match status" value="1"/>
</dbReference>
<dbReference type="SUPFAM" id="SSF50692">
    <property type="entry name" value="ADC-like"/>
    <property type="match status" value="1"/>
</dbReference>
<evidence type="ECO:0000259" key="7">
    <source>
        <dbReference type="SMART" id="SM01073"/>
    </source>
</evidence>
<evidence type="ECO:0000313" key="8">
    <source>
        <dbReference type="EnsemblPlants" id="QL05p078397:mrna"/>
    </source>
</evidence>
<feature type="region of interest" description="Disordered" evidence="4">
    <location>
        <begin position="487"/>
        <end position="727"/>
    </location>
</feature>
<keyword evidence="3" id="KW-0131">Cell cycle</keyword>
<dbReference type="InterPro" id="IPR003960">
    <property type="entry name" value="ATPase_AAA_CS"/>
</dbReference>
<reference evidence="8" key="2">
    <citation type="submission" date="2021-01" db="UniProtKB">
        <authorList>
            <consortium name="EnsemblPlants"/>
        </authorList>
    </citation>
    <scope>IDENTIFICATION</scope>
</reference>
<feature type="compositionally biased region" description="Polar residues" evidence="4">
    <location>
        <begin position="517"/>
        <end position="527"/>
    </location>
</feature>
<dbReference type="InterPro" id="IPR004201">
    <property type="entry name" value="Cdc48_dom2"/>
</dbReference>
<dbReference type="FunFam" id="3.10.330.10:FF:000001">
    <property type="entry name" value="Cell division control 48"/>
    <property type="match status" value="1"/>
</dbReference>
<dbReference type="GO" id="GO:0016887">
    <property type="term" value="F:ATP hydrolysis activity"/>
    <property type="evidence" value="ECO:0007669"/>
    <property type="project" value="InterPro"/>
</dbReference>
<keyword evidence="1" id="KW-0547">Nucleotide-binding</keyword>
<dbReference type="GO" id="GO:0034098">
    <property type="term" value="C:VCP-NPL4-UFD1 AAA ATPase complex"/>
    <property type="evidence" value="ECO:0007669"/>
    <property type="project" value="TreeGrafter"/>
</dbReference>
<dbReference type="GO" id="GO:0005524">
    <property type="term" value="F:ATP binding"/>
    <property type="evidence" value="ECO:0007669"/>
    <property type="project" value="UniProtKB-KW"/>
</dbReference>
<dbReference type="InterPro" id="IPR003338">
    <property type="entry name" value="CDC4_N-term_subdom"/>
</dbReference>
<evidence type="ECO:0000313" key="9">
    <source>
        <dbReference type="Proteomes" id="UP000594261"/>
    </source>
</evidence>
<dbReference type="GO" id="GO:0005634">
    <property type="term" value="C:nucleus"/>
    <property type="evidence" value="ECO:0007669"/>
    <property type="project" value="TreeGrafter"/>
</dbReference>
<dbReference type="Gene3D" id="3.40.50.300">
    <property type="entry name" value="P-loop containing nucleotide triphosphate hydrolases"/>
    <property type="match status" value="2"/>
</dbReference>
<name>A0A7N2LUV4_QUELO</name>
<dbReference type="SMART" id="SM01072">
    <property type="entry name" value="CDC48_2"/>
    <property type="match status" value="1"/>
</dbReference>
<dbReference type="Gene3D" id="3.10.330.10">
    <property type="match status" value="1"/>
</dbReference>
<dbReference type="InterPro" id="IPR027417">
    <property type="entry name" value="P-loop_NTPase"/>
</dbReference>
<dbReference type="PANTHER" id="PTHR23077:SF189">
    <property type="entry name" value="CELL DIVISION CONTROL PROTEIN 48 HOMOLOG A-LIKE"/>
    <property type="match status" value="1"/>
</dbReference>
<dbReference type="GO" id="GO:0031593">
    <property type="term" value="F:polyubiquitin modification-dependent protein binding"/>
    <property type="evidence" value="ECO:0007669"/>
    <property type="project" value="TreeGrafter"/>
</dbReference>
<dbReference type="PANTHER" id="PTHR23077">
    <property type="entry name" value="AAA-FAMILY ATPASE"/>
    <property type="match status" value="1"/>
</dbReference>
<reference evidence="8 9" key="1">
    <citation type="journal article" date="2016" name="G3 (Bethesda)">
        <title>First Draft Assembly and Annotation of the Genome of a California Endemic Oak Quercus lobata Nee (Fagaceae).</title>
        <authorList>
            <person name="Sork V.L."/>
            <person name="Fitz-Gibbon S.T."/>
            <person name="Puiu D."/>
            <person name="Crepeau M."/>
            <person name="Gugger P.F."/>
            <person name="Sherman R."/>
            <person name="Stevens K."/>
            <person name="Langley C.H."/>
            <person name="Pellegrini M."/>
            <person name="Salzberg S.L."/>
        </authorList>
    </citation>
    <scope>NUCLEOTIDE SEQUENCE [LARGE SCALE GENOMIC DNA]</scope>
    <source>
        <strain evidence="8 9">cv. SW786</strain>
    </source>
</reference>
<dbReference type="Pfam" id="PF17862">
    <property type="entry name" value="AAA_lid_3"/>
    <property type="match status" value="1"/>
</dbReference>
<feature type="domain" description="CDC48" evidence="6">
    <location>
        <begin position="836"/>
        <end position="902"/>
    </location>
</feature>
<dbReference type="SMART" id="SM00382">
    <property type="entry name" value="AAA"/>
    <property type="match status" value="1"/>
</dbReference>
<dbReference type="InterPro" id="IPR003593">
    <property type="entry name" value="AAA+_ATPase"/>
</dbReference>
<feature type="compositionally biased region" description="Basic residues" evidence="4">
    <location>
        <begin position="707"/>
        <end position="719"/>
    </location>
</feature>
<dbReference type="EMBL" id="LRBV02000005">
    <property type="status" value="NOT_ANNOTATED_CDS"/>
    <property type="molecule type" value="Genomic_DNA"/>
</dbReference>
<feature type="compositionally biased region" description="Polar residues" evidence="4">
    <location>
        <begin position="59"/>
        <end position="68"/>
    </location>
</feature>
<dbReference type="Gene3D" id="1.10.8.60">
    <property type="match status" value="1"/>
</dbReference>
<keyword evidence="2" id="KW-0067">ATP-binding</keyword>
<feature type="compositionally biased region" description="Low complexity" evidence="4">
    <location>
        <begin position="637"/>
        <end position="648"/>
    </location>
</feature>
<accession>A0A7N2LUV4</accession>
<dbReference type="Gramene" id="QL05p078397:mrna">
    <property type="protein sequence ID" value="QL05p078397:mrna"/>
    <property type="gene ID" value="QL05p078397"/>
</dbReference>
<dbReference type="FunFam" id="2.40.40.20:FF:000003">
    <property type="entry name" value="Transitional endoplasmic reticulum ATPase"/>
    <property type="match status" value="1"/>
</dbReference>
<evidence type="ECO:0000256" key="4">
    <source>
        <dbReference type="SAM" id="MobiDB-lite"/>
    </source>
</evidence>
<evidence type="ECO:0000259" key="5">
    <source>
        <dbReference type="SMART" id="SM00382"/>
    </source>
</evidence>
<evidence type="ECO:0000256" key="1">
    <source>
        <dbReference type="ARBA" id="ARBA00022741"/>
    </source>
</evidence>
<dbReference type="InterPro" id="IPR041569">
    <property type="entry name" value="AAA_lid_3"/>
</dbReference>